<reference evidence="1 2" key="1">
    <citation type="journal article" date="2022" name="Hortic Res">
        <title>A haplotype resolved chromosomal level avocado genome allows analysis of novel avocado genes.</title>
        <authorList>
            <person name="Nath O."/>
            <person name="Fletcher S.J."/>
            <person name="Hayward A."/>
            <person name="Shaw L.M."/>
            <person name="Masouleh A.K."/>
            <person name="Furtado A."/>
            <person name="Henry R.J."/>
            <person name="Mitter N."/>
        </authorList>
    </citation>
    <scope>NUCLEOTIDE SEQUENCE [LARGE SCALE GENOMIC DNA]</scope>
    <source>
        <strain evidence="2">cv. Hass</strain>
    </source>
</reference>
<protein>
    <submittedName>
        <fullName evidence="1">Uncharacterized protein</fullName>
    </submittedName>
</protein>
<evidence type="ECO:0000313" key="1">
    <source>
        <dbReference type="EMBL" id="KAJ8647698.1"/>
    </source>
</evidence>
<name>A0ACC2MQL5_PERAE</name>
<comment type="caution">
    <text evidence="1">The sequence shown here is derived from an EMBL/GenBank/DDBJ whole genome shotgun (WGS) entry which is preliminary data.</text>
</comment>
<accession>A0ACC2MQL5</accession>
<organism evidence="1 2">
    <name type="scientific">Persea americana</name>
    <name type="common">Avocado</name>
    <dbReference type="NCBI Taxonomy" id="3435"/>
    <lineage>
        <taxon>Eukaryota</taxon>
        <taxon>Viridiplantae</taxon>
        <taxon>Streptophyta</taxon>
        <taxon>Embryophyta</taxon>
        <taxon>Tracheophyta</taxon>
        <taxon>Spermatophyta</taxon>
        <taxon>Magnoliopsida</taxon>
        <taxon>Magnoliidae</taxon>
        <taxon>Laurales</taxon>
        <taxon>Lauraceae</taxon>
        <taxon>Persea</taxon>
    </lineage>
</organism>
<keyword evidence="2" id="KW-1185">Reference proteome</keyword>
<sequence length="320" mass="35645">MCPTKRYVLRLFMSLKYITANVVDRNNGRVVVSASTVEHALKEAMELGRSCNAKAAATVGEVLAMRLKVEGLAQPGGRALHTNVNKEIEKKGFKNRTKCHSRILLKLVGFLFSSQMDYSINSVVLNFYCGAHPLESGWSQVICEIRSSHAMHRVDKAPLQDLANSSSILEEEECNKRVVHALYEALNAGDVVTVQQLLAPDIEWWFHGPPSYQYLMQLLTGNSLERRFEFVQQKITAFGSTVLAEGRSPDNKVSWVHAWTVNNGVITQVREYFNTSLLVTRLDHSSSPSSSSSSSFHYLPRLWESTLSGGKSMPGLVLAI</sequence>
<evidence type="ECO:0000313" key="2">
    <source>
        <dbReference type="Proteomes" id="UP001234297"/>
    </source>
</evidence>
<dbReference type="Proteomes" id="UP001234297">
    <property type="component" value="Chromosome 1"/>
</dbReference>
<dbReference type="EMBL" id="CM056809">
    <property type="protein sequence ID" value="KAJ8647698.1"/>
    <property type="molecule type" value="Genomic_DNA"/>
</dbReference>
<proteinExistence type="predicted"/>
<gene>
    <name evidence="1" type="ORF">MRB53_000721</name>
</gene>